<accession>A0A1W1VC90</accession>
<dbReference type="InterPro" id="IPR004509">
    <property type="entry name" value="Competence_ComEA_HhH"/>
</dbReference>
<dbReference type="GO" id="GO:0015627">
    <property type="term" value="C:type II protein secretion system complex"/>
    <property type="evidence" value="ECO:0007669"/>
    <property type="project" value="TreeGrafter"/>
</dbReference>
<evidence type="ECO:0000256" key="2">
    <source>
        <dbReference type="SAM" id="Phobius"/>
    </source>
</evidence>
<organism evidence="4 5">
    <name type="scientific">Desulfonispora thiosulfatigenes DSM 11270</name>
    <dbReference type="NCBI Taxonomy" id="656914"/>
    <lineage>
        <taxon>Bacteria</taxon>
        <taxon>Bacillati</taxon>
        <taxon>Bacillota</taxon>
        <taxon>Clostridia</taxon>
        <taxon>Eubacteriales</taxon>
        <taxon>Peptococcaceae</taxon>
        <taxon>Desulfonispora</taxon>
    </lineage>
</organism>
<dbReference type="STRING" id="656914.SAMN00017405_1365"/>
<dbReference type="GO" id="GO:0006281">
    <property type="term" value="P:DNA repair"/>
    <property type="evidence" value="ECO:0007669"/>
    <property type="project" value="InterPro"/>
</dbReference>
<reference evidence="4 5" key="1">
    <citation type="submission" date="2017-04" db="EMBL/GenBank/DDBJ databases">
        <authorList>
            <person name="Afonso C.L."/>
            <person name="Miller P.J."/>
            <person name="Scott M.A."/>
            <person name="Spackman E."/>
            <person name="Goraichik I."/>
            <person name="Dimitrov K.M."/>
            <person name="Suarez D.L."/>
            <person name="Swayne D.E."/>
        </authorList>
    </citation>
    <scope>NUCLEOTIDE SEQUENCE [LARGE SCALE GENOMIC DNA]</scope>
    <source>
        <strain evidence="4 5">DSM 11270</strain>
    </source>
</reference>
<dbReference type="Pfam" id="PF12836">
    <property type="entry name" value="HHH_3"/>
    <property type="match status" value="1"/>
</dbReference>
<dbReference type="SUPFAM" id="SSF47781">
    <property type="entry name" value="RuvA domain 2-like"/>
    <property type="match status" value="1"/>
</dbReference>
<dbReference type="RefSeq" id="WP_084053150.1">
    <property type="nucleotide sequence ID" value="NZ_FWWT01000017.1"/>
</dbReference>
<evidence type="ECO:0000259" key="3">
    <source>
        <dbReference type="SMART" id="SM00278"/>
    </source>
</evidence>
<name>A0A1W1VC90_DESTI</name>
<protein>
    <submittedName>
        <fullName evidence="4">Competence protein ComEA</fullName>
    </submittedName>
</protein>
<dbReference type="PANTHER" id="PTHR21180:SF32">
    <property type="entry name" value="ENDONUCLEASE_EXONUCLEASE_PHOSPHATASE FAMILY DOMAIN-CONTAINING PROTEIN 1"/>
    <property type="match status" value="1"/>
</dbReference>
<keyword evidence="2" id="KW-1133">Transmembrane helix</keyword>
<feature type="domain" description="Helix-hairpin-helix DNA-binding motif class 1" evidence="3">
    <location>
        <begin position="170"/>
        <end position="189"/>
    </location>
</feature>
<dbReference type="GO" id="GO:0003677">
    <property type="term" value="F:DNA binding"/>
    <property type="evidence" value="ECO:0007669"/>
    <property type="project" value="InterPro"/>
</dbReference>
<sequence>MDERLNKKAILFLIIIITIFVFWSGGKYHEWRTAKDDIQIENELDEEELEEDEINEDDAKDNETKSSYIMVHVFGAVHKPGIYELPEGARVEDALNLAQPTVEALIDKYLNRAKILEDEEPIFVPSAADIIEDENLESMPVMADGFNPLNTEGRGTTNKDQININKASASELQSLPGIGQVKADAIIEYRNSNGNFKSIEEITNVKGIGAATLEKLKDKISVR</sequence>
<feature type="domain" description="Helix-hairpin-helix DNA-binding motif class 1" evidence="3">
    <location>
        <begin position="200"/>
        <end position="219"/>
    </location>
</feature>
<dbReference type="PANTHER" id="PTHR21180">
    <property type="entry name" value="ENDONUCLEASE/EXONUCLEASE/PHOSPHATASE FAMILY DOMAIN-CONTAINING PROTEIN 1"/>
    <property type="match status" value="1"/>
</dbReference>
<dbReference type="InterPro" id="IPR051675">
    <property type="entry name" value="Endo/Exo/Phosphatase_dom_1"/>
</dbReference>
<gene>
    <name evidence="4" type="ORF">SAMN00017405_1365</name>
</gene>
<dbReference type="InterPro" id="IPR003583">
    <property type="entry name" value="Hlx-hairpin-Hlx_DNA-bd_motif"/>
</dbReference>
<dbReference type="NCBIfam" id="TIGR00426">
    <property type="entry name" value="competence protein ComEA helix-hairpin-helix repeat region"/>
    <property type="match status" value="1"/>
</dbReference>
<keyword evidence="1" id="KW-0175">Coiled coil</keyword>
<evidence type="ECO:0000313" key="5">
    <source>
        <dbReference type="Proteomes" id="UP000192731"/>
    </source>
</evidence>
<proteinExistence type="predicted"/>
<dbReference type="Pfam" id="PF10531">
    <property type="entry name" value="SLBB"/>
    <property type="match status" value="1"/>
</dbReference>
<dbReference type="InterPro" id="IPR019554">
    <property type="entry name" value="Soluble_ligand-bd"/>
</dbReference>
<dbReference type="Proteomes" id="UP000192731">
    <property type="component" value="Unassembled WGS sequence"/>
</dbReference>
<dbReference type="OrthoDB" id="9790239at2"/>
<dbReference type="InterPro" id="IPR010994">
    <property type="entry name" value="RuvA_2-like"/>
</dbReference>
<feature type="transmembrane region" description="Helical" evidence="2">
    <location>
        <begin position="9"/>
        <end position="26"/>
    </location>
</feature>
<dbReference type="SMART" id="SM00278">
    <property type="entry name" value="HhH1"/>
    <property type="match status" value="2"/>
</dbReference>
<dbReference type="AlphaFoldDB" id="A0A1W1VC90"/>
<dbReference type="Gene3D" id="1.10.150.280">
    <property type="entry name" value="AF1531-like domain"/>
    <property type="match status" value="1"/>
</dbReference>
<dbReference type="EMBL" id="FWWT01000017">
    <property type="protein sequence ID" value="SMB90810.1"/>
    <property type="molecule type" value="Genomic_DNA"/>
</dbReference>
<feature type="coiled-coil region" evidence="1">
    <location>
        <begin position="35"/>
        <end position="62"/>
    </location>
</feature>
<dbReference type="Gene3D" id="3.10.560.10">
    <property type="entry name" value="Outer membrane lipoprotein wza domain like"/>
    <property type="match status" value="1"/>
</dbReference>
<keyword evidence="5" id="KW-1185">Reference proteome</keyword>
<keyword evidence="2" id="KW-0472">Membrane</keyword>
<evidence type="ECO:0000256" key="1">
    <source>
        <dbReference type="SAM" id="Coils"/>
    </source>
</evidence>
<keyword evidence="2" id="KW-0812">Transmembrane</keyword>
<evidence type="ECO:0000313" key="4">
    <source>
        <dbReference type="EMBL" id="SMB90810.1"/>
    </source>
</evidence>
<dbReference type="GO" id="GO:0015628">
    <property type="term" value="P:protein secretion by the type II secretion system"/>
    <property type="evidence" value="ECO:0007669"/>
    <property type="project" value="TreeGrafter"/>
</dbReference>